<evidence type="ECO:0000259" key="8">
    <source>
        <dbReference type="Pfam" id="PF03067"/>
    </source>
</evidence>
<keyword evidence="4" id="KW-1015">Disulfide bond</keyword>
<sequence length="210" mass="22812">MHFSLTTLLGLAGLAAQASAHGLVQKPAARQPGDATAAACGKTMEQFYKADNTSYPEALLRSNPGGLKDGYDAKKCNLWLCKGYQFADNAARVQKYKAGDVVDFEVWIRIPHRGYANVSVVDTTTNTVIGAPLIAWAENYAAVTKPPADQTKFSVKIPELGAKCVEAGVCALQWYWFGQGQTYESCIDFTVAAPAATHAHERAIRGRRWQ</sequence>
<dbReference type="Gene3D" id="2.70.50.70">
    <property type="match status" value="1"/>
</dbReference>
<comment type="caution">
    <text evidence="9">The sequence shown here is derived from an EMBL/GenBank/DDBJ whole genome shotgun (WGS) entry which is preliminary data.</text>
</comment>
<keyword evidence="3" id="KW-0186">Copper</keyword>
<feature type="signal peptide" evidence="7">
    <location>
        <begin position="1"/>
        <end position="20"/>
    </location>
</feature>
<accession>A0AAE1C9I9</accession>
<evidence type="ECO:0000256" key="3">
    <source>
        <dbReference type="ARBA" id="ARBA00023008"/>
    </source>
</evidence>
<feature type="chain" id="PRO_5042053972" description="Chitin-binding type-4 domain-containing protein" evidence="7">
    <location>
        <begin position="21"/>
        <end position="210"/>
    </location>
</feature>
<keyword evidence="5" id="KW-0325">Glycoprotein</keyword>
<evidence type="ECO:0000256" key="1">
    <source>
        <dbReference type="ARBA" id="ARBA00001973"/>
    </source>
</evidence>
<proteinExistence type="inferred from homology"/>
<evidence type="ECO:0000313" key="9">
    <source>
        <dbReference type="EMBL" id="KAK3684114.1"/>
    </source>
</evidence>
<dbReference type="GO" id="GO:0046872">
    <property type="term" value="F:metal ion binding"/>
    <property type="evidence" value="ECO:0007669"/>
    <property type="project" value="UniProtKB-KW"/>
</dbReference>
<reference evidence="9" key="2">
    <citation type="submission" date="2023-06" db="EMBL/GenBank/DDBJ databases">
        <authorList>
            <consortium name="Lawrence Berkeley National Laboratory"/>
            <person name="Haridas S."/>
            <person name="Hensen N."/>
            <person name="Bonometti L."/>
            <person name="Westerberg I."/>
            <person name="Brannstrom I.O."/>
            <person name="Guillou S."/>
            <person name="Cros-Aarteil S."/>
            <person name="Calhoun S."/>
            <person name="Kuo A."/>
            <person name="Mondo S."/>
            <person name="Pangilinan J."/>
            <person name="Riley R."/>
            <person name="Labutti K."/>
            <person name="Andreopoulos B."/>
            <person name="Lipzen A."/>
            <person name="Chen C."/>
            <person name="Yanf M."/>
            <person name="Daum C."/>
            <person name="Ng V."/>
            <person name="Clum A."/>
            <person name="Steindorff A."/>
            <person name="Ohm R."/>
            <person name="Martin F."/>
            <person name="Silar P."/>
            <person name="Natvig D."/>
            <person name="Lalanne C."/>
            <person name="Gautier V."/>
            <person name="Ament-Velasquez S.L."/>
            <person name="Kruys A."/>
            <person name="Hutchinson M.I."/>
            <person name="Powell A.J."/>
            <person name="Barry K."/>
            <person name="Miller A.N."/>
            <person name="Grigoriev I.V."/>
            <person name="Debuchy R."/>
            <person name="Gladieux P."/>
            <person name="Thoren M.H."/>
            <person name="Johannesson H."/>
        </authorList>
    </citation>
    <scope>NUCLEOTIDE SEQUENCE</scope>
    <source>
        <strain evidence="9">CBS 314.62</strain>
    </source>
</reference>
<feature type="domain" description="Chitin-binding type-4" evidence="8">
    <location>
        <begin position="21"/>
        <end position="189"/>
    </location>
</feature>
<evidence type="ECO:0000256" key="4">
    <source>
        <dbReference type="ARBA" id="ARBA00023157"/>
    </source>
</evidence>
<dbReference type="AlphaFoldDB" id="A0AAE1C9I9"/>
<organism evidence="9 10">
    <name type="scientific">Podospora appendiculata</name>
    <dbReference type="NCBI Taxonomy" id="314037"/>
    <lineage>
        <taxon>Eukaryota</taxon>
        <taxon>Fungi</taxon>
        <taxon>Dikarya</taxon>
        <taxon>Ascomycota</taxon>
        <taxon>Pezizomycotina</taxon>
        <taxon>Sordariomycetes</taxon>
        <taxon>Sordariomycetidae</taxon>
        <taxon>Sordariales</taxon>
        <taxon>Podosporaceae</taxon>
        <taxon>Podospora</taxon>
    </lineage>
</organism>
<dbReference type="Proteomes" id="UP001270362">
    <property type="component" value="Unassembled WGS sequence"/>
</dbReference>
<dbReference type="InterPro" id="IPR004302">
    <property type="entry name" value="Cellulose/chitin-bd_N"/>
</dbReference>
<reference evidence="9" key="1">
    <citation type="journal article" date="2023" name="Mol. Phylogenet. Evol.">
        <title>Genome-scale phylogeny and comparative genomics of the fungal order Sordariales.</title>
        <authorList>
            <person name="Hensen N."/>
            <person name="Bonometti L."/>
            <person name="Westerberg I."/>
            <person name="Brannstrom I.O."/>
            <person name="Guillou S."/>
            <person name="Cros-Aarteil S."/>
            <person name="Calhoun S."/>
            <person name="Haridas S."/>
            <person name="Kuo A."/>
            <person name="Mondo S."/>
            <person name="Pangilinan J."/>
            <person name="Riley R."/>
            <person name="LaButti K."/>
            <person name="Andreopoulos B."/>
            <person name="Lipzen A."/>
            <person name="Chen C."/>
            <person name="Yan M."/>
            <person name="Daum C."/>
            <person name="Ng V."/>
            <person name="Clum A."/>
            <person name="Steindorff A."/>
            <person name="Ohm R.A."/>
            <person name="Martin F."/>
            <person name="Silar P."/>
            <person name="Natvig D.O."/>
            <person name="Lalanne C."/>
            <person name="Gautier V."/>
            <person name="Ament-Velasquez S.L."/>
            <person name="Kruys A."/>
            <person name="Hutchinson M.I."/>
            <person name="Powell A.J."/>
            <person name="Barry K."/>
            <person name="Miller A.N."/>
            <person name="Grigoriev I.V."/>
            <person name="Debuchy R."/>
            <person name="Gladieux P."/>
            <person name="Hiltunen Thoren M."/>
            <person name="Johannesson H."/>
        </authorList>
    </citation>
    <scope>NUCLEOTIDE SEQUENCE</scope>
    <source>
        <strain evidence="9">CBS 314.62</strain>
    </source>
</reference>
<comment type="similarity">
    <text evidence="6">Belongs to the polysaccharide monooxygenase AA13 family.</text>
</comment>
<dbReference type="PANTHER" id="PTHR36575:SF2">
    <property type="entry name" value="CHITIN-BINDING TYPE-4 DOMAIN-CONTAINING PROTEIN-RELATED"/>
    <property type="match status" value="1"/>
</dbReference>
<keyword evidence="7" id="KW-0732">Signal</keyword>
<keyword evidence="2" id="KW-0479">Metal-binding</keyword>
<keyword evidence="10" id="KW-1185">Reference proteome</keyword>
<dbReference type="InterPro" id="IPR052282">
    <property type="entry name" value="Starch-active_LPMO"/>
</dbReference>
<evidence type="ECO:0000256" key="5">
    <source>
        <dbReference type="ARBA" id="ARBA00023180"/>
    </source>
</evidence>
<dbReference type="Pfam" id="PF03067">
    <property type="entry name" value="LPMO_10"/>
    <property type="match status" value="1"/>
</dbReference>
<name>A0AAE1C9I9_9PEZI</name>
<evidence type="ECO:0000256" key="6">
    <source>
        <dbReference type="ARBA" id="ARBA00034311"/>
    </source>
</evidence>
<protein>
    <recommendedName>
        <fullName evidence="8">Chitin-binding type-4 domain-containing protein</fullName>
    </recommendedName>
</protein>
<comment type="cofactor">
    <cofactor evidence="1">
        <name>Cu(2+)</name>
        <dbReference type="ChEBI" id="CHEBI:29036"/>
    </cofactor>
</comment>
<gene>
    <name evidence="9" type="ORF">B0T22DRAFT_501416</name>
</gene>
<dbReference type="EMBL" id="JAULSO010000004">
    <property type="protein sequence ID" value="KAK3684114.1"/>
    <property type="molecule type" value="Genomic_DNA"/>
</dbReference>
<evidence type="ECO:0000313" key="10">
    <source>
        <dbReference type="Proteomes" id="UP001270362"/>
    </source>
</evidence>
<evidence type="ECO:0000256" key="7">
    <source>
        <dbReference type="SAM" id="SignalP"/>
    </source>
</evidence>
<evidence type="ECO:0000256" key="2">
    <source>
        <dbReference type="ARBA" id="ARBA00022723"/>
    </source>
</evidence>
<dbReference type="PANTHER" id="PTHR36575">
    <property type="entry name" value="BINDING PROTEIN, PUTATIVE (AFU_ORTHOLOGUE AFUA_1G14430)-RELATED"/>
    <property type="match status" value="1"/>
</dbReference>